<sequence length="71" mass="8340">MHHALQINQAGLYLDGIEDVEEDGTVVFTDEAMMFYRDIFGYECKRLPLSEVEERAMELQERYLVLTHRSS</sequence>
<dbReference type="Proteomes" id="UP000654345">
    <property type="component" value="Unassembled WGS sequence"/>
</dbReference>
<name>A0ABQ3UT48_9CHLR</name>
<keyword evidence="2" id="KW-1185">Reference proteome</keyword>
<gene>
    <name evidence="1" type="ORF">KSB_43430</name>
</gene>
<organism evidence="1 2">
    <name type="scientific">Ktedonobacter robiniae</name>
    <dbReference type="NCBI Taxonomy" id="2778365"/>
    <lineage>
        <taxon>Bacteria</taxon>
        <taxon>Bacillati</taxon>
        <taxon>Chloroflexota</taxon>
        <taxon>Ktedonobacteria</taxon>
        <taxon>Ktedonobacterales</taxon>
        <taxon>Ktedonobacteraceae</taxon>
        <taxon>Ktedonobacter</taxon>
    </lineage>
</organism>
<reference evidence="1 2" key="1">
    <citation type="journal article" date="2021" name="Int. J. Syst. Evol. Microbiol.">
        <title>Reticulibacter mediterranei gen. nov., sp. nov., within the new family Reticulibacteraceae fam. nov., and Ktedonospora formicarum gen. nov., sp. nov., Ktedonobacter robiniae sp. nov., Dictyobacter formicarum sp. nov. and Dictyobacter arantiisoli sp. nov., belonging to the class Ktedonobacteria.</title>
        <authorList>
            <person name="Yabe S."/>
            <person name="Zheng Y."/>
            <person name="Wang C.M."/>
            <person name="Sakai Y."/>
            <person name="Abe K."/>
            <person name="Yokota A."/>
            <person name="Donadio S."/>
            <person name="Cavaletti L."/>
            <person name="Monciardini P."/>
        </authorList>
    </citation>
    <scope>NUCLEOTIDE SEQUENCE [LARGE SCALE GENOMIC DNA]</scope>
    <source>
        <strain evidence="1 2">SOSP1-30</strain>
    </source>
</reference>
<protein>
    <submittedName>
        <fullName evidence="1">Uncharacterized protein</fullName>
    </submittedName>
</protein>
<accession>A0ABQ3UT48</accession>
<dbReference type="EMBL" id="BNJG01000002">
    <property type="protein sequence ID" value="GHO55868.1"/>
    <property type="molecule type" value="Genomic_DNA"/>
</dbReference>
<evidence type="ECO:0000313" key="1">
    <source>
        <dbReference type="EMBL" id="GHO55868.1"/>
    </source>
</evidence>
<evidence type="ECO:0000313" key="2">
    <source>
        <dbReference type="Proteomes" id="UP000654345"/>
    </source>
</evidence>
<comment type="caution">
    <text evidence="1">The sequence shown here is derived from an EMBL/GenBank/DDBJ whole genome shotgun (WGS) entry which is preliminary data.</text>
</comment>
<proteinExistence type="predicted"/>